<dbReference type="AlphaFoldDB" id="A0A146M569"/>
<organism evidence="1">
    <name type="scientific">Lygus hesperus</name>
    <name type="common">Western plant bug</name>
    <dbReference type="NCBI Taxonomy" id="30085"/>
    <lineage>
        <taxon>Eukaryota</taxon>
        <taxon>Metazoa</taxon>
        <taxon>Ecdysozoa</taxon>
        <taxon>Arthropoda</taxon>
        <taxon>Hexapoda</taxon>
        <taxon>Insecta</taxon>
        <taxon>Pterygota</taxon>
        <taxon>Neoptera</taxon>
        <taxon>Paraneoptera</taxon>
        <taxon>Hemiptera</taxon>
        <taxon>Heteroptera</taxon>
        <taxon>Panheteroptera</taxon>
        <taxon>Cimicomorpha</taxon>
        <taxon>Miridae</taxon>
        <taxon>Mirini</taxon>
        <taxon>Lygus</taxon>
    </lineage>
</organism>
<proteinExistence type="predicted"/>
<name>A0A146M569_LYGHE</name>
<accession>A0A146M569</accession>
<protein>
    <submittedName>
        <fullName evidence="1">Uncharacterized protein</fullName>
    </submittedName>
</protein>
<evidence type="ECO:0000313" key="1">
    <source>
        <dbReference type="EMBL" id="JAQ13720.1"/>
    </source>
</evidence>
<dbReference type="EMBL" id="GDHC01004909">
    <property type="protein sequence ID" value="JAQ13720.1"/>
    <property type="molecule type" value="Transcribed_RNA"/>
</dbReference>
<sequence length="153" mass="17073">MKSPSDIVFEDSLTFDSTCGCFSEALRVYNKLQRPHGTLSYVEKEKALCAVLLRSYDATLRHALIETSAVGRTTNLTPSLSQVCRSVAAHQFSQYMSCVQQHQFVSPNVRHALAAQMLCVYAVLSDCALHQNKSVQAQHKQENNSNSNSNEKY</sequence>
<gene>
    <name evidence="1" type="ORF">g.96205</name>
</gene>
<reference evidence="1" key="1">
    <citation type="journal article" date="2016" name="Gigascience">
        <title>De novo construction of an expanded transcriptome assembly for the western tarnished plant bug, Lygus hesperus.</title>
        <authorList>
            <person name="Tassone E.E."/>
            <person name="Geib S.M."/>
            <person name="Hall B."/>
            <person name="Fabrick J.A."/>
            <person name="Brent C.S."/>
            <person name="Hull J.J."/>
        </authorList>
    </citation>
    <scope>NUCLEOTIDE SEQUENCE</scope>
</reference>